<protein>
    <submittedName>
        <fullName evidence="1">TetR/AcrR family transcriptional regulator</fullName>
    </submittedName>
</protein>
<sequence>MDVHHGGKRSTLAVAADVLALDPTASLAVIAEAAGIGRTTLHKRFPKRQDMLLAVAYDSIELMEQALIDAGMTDEQTDAAEALGRFIEACVALGSRIAFLFRQPSLDPVKDIQLASDRIDATTNAFIVRAQREGLLRADQPAWWINSTLYAICYGAWENVALGRLAPLDAPKLALETALTGLGRTDRAQ</sequence>
<evidence type="ECO:0000313" key="2">
    <source>
        <dbReference type="Proteomes" id="UP000694257"/>
    </source>
</evidence>
<evidence type="ECO:0000313" key="1">
    <source>
        <dbReference type="EMBL" id="QXN88414.1"/>
    </source>
</evidence>
<keyword evidence="2" id="KW-1185">Reference proteome</keyword>
<name>A0ABX8RHI4_NOCIO</name>
<organism evidence="1 2">
    <name type="scientific">Nocardia iowensis</name>
    <dbReference type="NCBI Taxonomy" id="204891"/>
    <lineage>
        <taxon>Bacteria</taxon>
        <taxon>Bacillati</taxon>
        <taxon>Actinomycetota</taxon>
        <taxon>Actinomycetes</taxon>
        <taxon>Mycobacteriales</taxon>
        <taxon>Nocardiaceae</taxon>
        <taxon>Nocardia</taxon>
    </lineage>
</organism>
<gene>
    <name evidence="1" type="ORF">KV110_22715</name>
</gene>
<reference evidence="1 2" key="1">
    <citation type="submission" date="2021-07" db="EMBL/GenBank/DDBJ databases">
        <title>Whole Genome Sequence of Nocardia Iowensis.</title>
        <authorList>
            <person name="Lamm A."/>
            <person name="Collins-Fairclough A.M."/>
            <person name="Bunk B."/>
            <person name="Sproer C."/>
        </authorList>
    </citation>
    <scope>NUCLEOTIDE SEQUENCE [LARGE SCALE GENOMIC DNA]</scope>
    <source>
        <strain evidence="1 2">NRRL 5646</strain>
    </source>
</reference>
<dbReference type="EMBL" id="CP078145">
    <property type="protein sequence ID" value="QXN88414.1"/>
    <property type="molecule type" value="Genomic_DNA"/>
</dbReference>
<proteinExistence type="predicted"/>
<dbReference type="RefSeq" id="WP_218469297.1">
    <property type="nucleotide sequence ID" value="NZ_BAABJN010000008.1"/>
</dbReference>
<accession>A0ABX8RHI4</accession>
<dbReference type="Proteomes" id="UP000694257">
    <property type="component" value="Chromosome"/>
</dbReference>